<dbReference type="PANTHER" id="PTHR33977">
    <property type="entry name" value="ZINC ION BINDING PROTEIN"/>
    <property type="match status" value="1"/>
</dbReference>
<dbReference type="PANTHER" id="PTHR33977:SF1">
    <property type="entry name" value="ZINC ION BINDING PROTEIN"/>
    <property type="match status" value="1"/>
</dbReference>
<protein>
    <submittedName>
        <fullName evidence="1">OLC1v1012352C1</fullName>
    </submittedName>
</protein>
<dbReference type="Proteomes" id="UP001161247">
    <property type="component" value="Chromosome 7"/>
</dbReference>
<evidence type="ECO:0000313" key="2">
    <source>
        <dbReference type="Proteomes" id="UP001161247"/>
    </source>
</evidence>
<sequence>MAGLDKNLCLPVQSPPGLEFSSKDLAWSTVEGWHGGIDRVCFIPFAGLDDFVRGESANEDCPTTFHIEARRKQPCRPKCDGSGILEYALRPRRRYCPSWTERGCHCHFIVKRLAAEPSVALIIYKQDKHVDKNGLPCHGLHLDQKAAGAGTLASNLAVIGNVIVMNTTMPGSSGNIWGLQTFILKGSK</sequence>
<organism evidence="1 2">
    <name type="scientific">Oldenlandia corymbosa var. corymbosa</name>
    <dbReference type="NCBI Taxonomy" id="529605"/>
    <lineage>
        <taxon>Eukaryota</taxon>
        <taxon>Viridiplantae</taxon>
        <taxon>Streptophyta</taxon>
        <taxon>Embryophyta</taxon>
        <taxon>Tracheophyta</taxon>
        <taxon>Spermatophyta</taxon>
        <taxon>Magnoliopsida</taxon>
        <taxon>eudicotyledons</taxon>
        <taxon>Gunneridae</taxon>
        <taxon>Pentapetalae</taxon>
        <taxon>asterids</taxon>
        <taxon>lamiids</taxon>
        <taxon>Gentianales</taxon>
        <taxon>Rubiaceae</taxon>
        <taxon>Rubioideae</taxon>
        <taxon>Spermacoceae</taxon>
        <taxon>Hedyotis-Oldenlandia complex</taxon>
        <taxon>Oldenlandia</taxon>
    </lineage>
</organism>
<evidence type="ECO:0000313" key="1">
    <source>
        <dbReference type="EMBL" id="CAI9111996.1"/>
    </source>
</evidence>
<keyword evidence="2" id="KW-1185">Reference proteome</keyword>
<reference evidence="1" key="1">
    <citation type="submission" date="2023-03" db="EMBL/GenBank/DDBJ databases">
        <authorList>
            <person name="Julca I."/>
        </authorList>
    </citation>
    <scope>NUCLEOTIDE SEQUENCE</scope>
</reference>
<accession>A0AAV1DVR8</accession>
<proteinExistence type="predicted"/>
<dbReference type="EMBL" id="OX459124">
    <property type="protein sequence ID" value="CAI9111996.1"/>
    <property type="molecule type" value="Genomic_DNA"/>
</dbReference>
<gene>
    <name evidence="1" type="ORF">OLC1_LOCUS19271</name>
</gene>
<dbReference type="AlphaFoldDB" id="A0AAV1DVR8"/>
<name>A0AAV1DVR8_OLDCO</name>